<dbReference type="EMBL" id="CP108169">
    <property type="protein sequence ID" value="WTQ77261.1"/>
    <property type="molecule type" value="Genomic_DNA"/>
</dbReference>
<dbReference type="InterPro" id="IPR011051">
    <property type="entry name" value="RmlC_Cupin_sf"/>
</dbReference>
<evidence type="ECO:0000256" key="3">
    <source>
        <dbReference type="ARBA" id="ARBA00023125"/>
    </source>
</evidence>
<keyword evidence="3" id="KW-0238">DNA-binding</keyword>
<evidence type="ECO:0000256" key="4">
    <source>
        <dbReference type="ARBA" id="ARBA00023163"/>
    </source>
</evidence>
<evidence type="ECO:0000313" key="8">
    <source>
        <dbReference type="EMBL" id="WTQ77261.1"/>
    </source>
</evidence>
<dbReference type="Gene3D" id="1.10.10.60">
    <property type="entry name" value="Homeodomain-like"/>
    <property type="match status" value="1"/>
</dbReference>
<organism evidence="8">
    <name type="scientific">Streptomyces sp. NBC_00148</name>
    <dbReference type="NCBI Taxonomy" id="2903626"/>
    <lineage>
        <taxon>Bacteria</taxon>
        <taxon>Bacillati</taxon>
        <taxon>Actinomycetota</taxon>
        <taxon>Actinomycetes</taxon>
        <taxon>Kitasatosporales</taxon>
        <taxon>Streptomycetaceae</taxon>
        <taxon>Streptomyces</taxon>
    </lineage>
</organism>
<dbReference type="SUPFAM" id="SSF46689">
    <property type="entry name" value="Homeodomain-like"/>
    <property type="match status" value="1"/>
</dbReference>
<dbReference type="SUPFAM" id="SSF51182">
    <property type="entry name" value="RmlC-like cupins"/>
    <property type="match status" value="1"/>
</dbReference>
<feature type="domain" description="HTH araC/xylS-type" evidence="7">
    <location>
        <begin position="152"/>
        <end position="249"/>
    </location>
</feature>
<evidence type="ECO:0000256" key="5">
    <source>
        <dbReference type="ARBA" id="ARBA00074140"/>
    </source>
</evidence>
<dbReference type="PROSITE" id="PS01124">
    <property type="entry name" value="HTH_ARAC_FAMILY_2"/>
    <property type="match status" value="1"/>
</dbReference>
<evidence type="ECO:0000256" key="6">
    <source>
        <dbReference type="ARBA" id="ARBA00079449"/>
    </source>
</evidence>
<evidence type="ECO:0000256" key="2">
    <source>
        <dbReference type="ARBA" id="ARBA00023015"/>
    </source>
</evidence>
<dbReference type="AlphaFoldDB" id="A0AAU1M1H2"/>
<dbReference type="InterPro" id="IPR018060">
    <property type="entry name" value="HTH_AraC"/>
</dbReference>
<dbReference type="Pfam" id="PF12833">
    <property type="entry name" value="HTH_18"/>
    <property type="match status" value="1"/>
</dbReference>
<accession>A0AAU1M1H2</accession>
<dbReference type="CDD" id="cd06124">
    <property type="entry name" value="cupin_NimR-like_N"/>
    <property type="match status" value="1"/>
</dbReference>
<dbReference type="InterPro" id="IPR014710">
    <property type="entry name" value="RmlC-like_jellyroll"/>
</dbReference>
<keyword evidence="4" id="KW-0804">Transcription</keyword>
<dbReference type="InterPro" id="IPR018062">
    <property type="entry name" value="HTH_AraC-typ_CS"/>
</dbReference>
<keyword evidence="2" id="KW-0805">Transcription regulation</keyword>
<dbReference type="PROSITE" id="PS00041">
    <property type="entry name" value="HTH_ARAC_FAMILY_1"/>
    <property type="match status" value="1"/>
</dbReference>
<dbReference type="InterPro" id="IPR009057">
    <property type="entry name" value="Homeodomain-like_sf"/>
</dbReference>
<dbReference type="SMART" id="SM00342">
    <property type="entry name" value="HTH_ARAC"/>
    <property type="match status" value="1"/>
</dbReference>
<keyword evidence="1" id="KW-0678">Repressor</keyword>
<proteinExistence type="predicted"/>
<evidence type="ECO:0000256" key="1">
    <source>
        <dbReference type="ARBA" id="ARBA00022491"/>
    </source>
</evidence>
<sequence length="267" mass="28702">MSRNRQAGVLVSIGTYAMSAGTRFTQHTHPTHQLAWASHGTLTVDVEARRWVLPTTRALWIPLGVPHEVVSTSRATMTSLYLPTSPSEDTGRWTAVQAVHVPVLLAELIGYLGDPDLGSGSRSRGEALLLDLLRPVRATALEAPLPADPRARRVALELLDDPACALAVDAWGRRAGTSGRTLARLFLADTGMTFGRWRTLVRLQAALPALAAGEPLQRVSRSVGYETVSAFVAAFRRETGTTPGAYFGVGRQKAAVAAQARQGLVHR</sequence>
<dbReference type="GO" id="GO:0003700">
    <property type="term" value="F:DNA-binding transcription factor activity"/>
    <property type="evidence" value="ECO:0007669"/>
    <property type="project" value="InterPro"/>
</dbReference>
<gene>
    <name evidence="8" type="ORF">OG222_30845</name>
</gene>
<protein>
    <recommendedName>
        <fullName evidence="5">HTH-type transcriptional regulator RipA</fullName>
    </recommendedName>
    <alternativeName>
        <fullName evidence="6">Repressor of iron proteins A</fullName>
    </alternativeName>
</protein>
<dbReference type="Gene3D" id="2.60.120.10">
    <property type="entry name" value="Jelly Rolls"/>
    <property type="match status" value="1"/>
</dbReference>
<evidence type="ECO:0000259" key="7">
    <source>
        <dbReference type="PROSITE" id="PS01124"/>
    </source>
</evidence>
<dbReference type="FunFam" id="1.10.10.60:FF:000132">
    <property type="entry name" value="AraC family transcriptional regulator"/>
    <property type="match status" value="1"/>
</dbReference>
<dbReference type="PANTHER" id="PTHR11019">
    <property type="entry name" value="HTH-TYPE TRANSCRIPTIONAL REGULATOR NIMR"/>
    <property type="match status" value="1"/>
</dbReference>
<name>A0AAU1M1H2_9ACTN</name>
<dbReference type="Pfam" id="PF02311">
    <property type="entry name" value="AraC_binding"/>
    <property type="match status" value="1"/>
</dbReference>
<reference evidence="8" key="1">
    <citation type="submission" date="2022-10" db="EMBL/GenBank/DDBJ databases">
        <title>The complete genomes of actinobacterial strains from the NBC collection.</title>
        <authorList>
            <person name="Joergensen T.S."/>
            <person name="Alvarez Arevalo M."/>
            <person name="Sterndorff E.B."/>
            <person name="Faurdal D."/>
            <person name="Vuksanovic O."/>
            <person name="Mourched A.-S."/>
            <person name="Charusanti P."/>
            <person name="Shaw S."/>
            <person name="Blin K."/>
            <person name="Weber T."/>
        </authorList>
    </citation>
    <scope>NUCLEOTIDE SEQUENCE</scope>
    <source>
        <strain evidence="8">NBC_00148</strain>
    </source>
</reference>
<dbReference type="PANTHER" id="PTHR11019:SF199">
    <property type="entry name" value="HTH-TYPE TRANSCRIPTIONAL REGULATOR NIMR"/>
    <property type="match status" value="1"/>
</dbReference>
<dbReference type="InterPro" id="IPR003313">
    <property type="entry name" value="AraC-bd"/>
</dbReference>
<dbReference type="GO" id="GO:0043565">
    <property type="term" value="F:sequence-specific DNA binding"/>
    <property type="evidence" value="ECO:0007669"/>
    <property type="project" value="InterPro"/>
</dbReference>